<accession>A0ABN6VB71</accession>
<dbReference type="EMBL" id="AP027142">
    <property type="protein sequence ID" value="BDV32979.1"/>
    <property type="molecule type" value="Genomic_DNA"/>
</dbReference>
<protein>
    <submittedName>
        <fullName evidence="1">Uncharacterized protein</fullName>
    </submittedName>
</protein>
<keyword evidence="2" id="KW-1185">Reference proteome</keyword>
<sequence length="133" mass="14660">MPSFGHIRQNVEKQRCATDLDRAGHFAGLWNASLEIFETRAPSGRMEQVQWVRALGKIATGFDGPRSEMEAKARKDFRALCRLNMAALHARLPEAAVGLRQMAQATALVVPDRVSAHLIADQIARSLGPRKTA</sequence>
<gene>
    <name evidence="1" type="ORF">SS37A_05080</name>
</gene>
<proteinExistence type="predicted"/>
<evidence type="ECO:0000313" key="1">
    <source>
        <dbReference type="EMBL" id="BDV32979.1"/>
    </source>
</evidence>
<reference evidence="1 2" key="1">
    <citation type="journal article" date="2023" name="Int. J. Syst. Evol. Microbiol.">
        <title>Methylocystis iwaonis sp. nov., a type II methane-oxidizing bacterium from surface soil of a rice paddy field in Japan, and emended description of the genus Methylocystis (ex Whittenbury et al. 1970) Bowman et al. 1993.</title>
        <authorList>
            <person name="Kaise H."/>
            <person name="Sawadogo J.B."/>
            <person name="Alam M.S."/>
            <person name="Ueno C."/>
            <person name="Dianou D."/>
            <person name="Shinjo R."/>
            <person name="Asakawa S."/>
        </authorList>
    </citation>
    <scope>NUCLEOTIDE SEQUENCE [LARGE SCALE GENOMIC DNA]</scope>
    <source>
        <strain evidence="1 2">SS37A-Re</strain>
    </source>
</reference>
<evidence type="ECO:0000313" key="2">
    <source>
        <dbReference type="Proteomes" id="UP001317629"/>
    </source>
</evidence>
<dbReference type="Proteomes" id="UP001317629">
    <property type="component" value="Chromosome"/>
</dbReference>
<organism evidence="1 2">
    <name type="scientific">Methylocystis iwaonis</name>
    <dbReference type="NCBI Taxonomy" id="2885079"/>
    <lineage>
        <taxon>Bacteria</taxon>
        <taxon>Pseudomonadati</taxon>
        <taxon>Pseudomonadota</taxon>
        <taxon>Alphaproteobacteria</taxon>
        <taxon>Hyphomicrobiales</taxon>
        <taxon>Methylocystaceae</taxon>
        <taxon>Methylocystis</taxon>
    </lineage>
</organism>
<name>A0ABN6VB71_9HYPH</name>
<dbReference type="RefSeq" id="WP_281930270.1">
    <property type="nucleotide sequence ID" value="NZ_AP027142.1"/>
</dbReference>